<accession>A0A7S3FM54</accession>
<comment type="subcellular location">
    <subcellularLocation>
        <location evidence="1">Nucleus</location>
    </subcellularLocation>
</comment>
<evidence type="ECO:0000256" key="6">
    <source>
        <dbReference type="SAM" id="MobiDB-lite"/>
    </source>
</evidence>
<dbReference type="CDD" id="cd00265">
    <property type="entry name" value="MADS_MEF2_like"/>
    <property type="match status" value="1"/>
</dbReference>
<evidence type="ECO:0000259" key="7">
    <source>
        <dbReference type="PROSITE" id="PS50066"/>
    </source>
</evidence>
<feature type="region of interest" description="Disordered" evidence="6">
    <location>
        <begin position="493"/>
        <end position="565"/>
    </location>
</feature>
<dbReference type="EMBL" id="HBHY01022944">
    <property type="protein sequence ID" value="CAE0154559.1"/>
    <property type="molecule type" value="Transcribed_RNA"/>
</dbReference>
<dbReference type="GO" id="GO:0046983">
    <property type="term" value="F:protein dimerization activity"/>
    <property type="evidence" value="ECO:0007669"/>
    <property type="project" value="InterPro"/>
</dbReference>
<feature type="region of interest" description="Disordered" evidence="6">
    <location>
        <begin position="301"/>
        <end position="346"/>
    </location>
</feature>
<dbReference type="GO" id="GO:0000981">
    <property type="term" value="F:DNA-binding transcription factor activity, RNA polymerase II-specific"/>
    <property type="evidence" value="ECO:0007669"/>
    <property type="project" value="TreeGrafter"/>
</dbReference>
<feature type="compositionally biased region" description="Gly residues" evidence="6">
    <location>
        <begin position="331"/>
        <end position="346"/>
    </location>
</feature>
<dbReference type="GO" id="GO:0000978">
    <property type="term" value="F:RNA polymerase II cis-regulatory region sequence-specific DNA binding"/>
    <property type="evidence" value="ECO:0007669"/>
    <property type="project" value="TreeGrafter"/>
</dbReference>
<evidence type="ECO:0000256" key="5">
    <source>
        <dbReference type="ARBA" id="ARBA00023242"/>
    </source>
</evidence>
<protein>
    <recommendedName>
        <fullName evidence="7">MADS-box domain-containing protein</fullName>
    </recommendedName>
</protein>
<dbReference type="PANTHER" id="PTHR11945">
    <property type="entry name" value="MADS BOX PROTEIN"/>
    <property type="match status" value="1"/>
</dbReference>
<evidence type="ECO:0000256" key="2">
    <source>
        <dbReference type="ARBA" id="ARBA00023015"/>
    </source>
</evidence>
<evidence type="ECO:0000256" key="3">
    <source>
        <dbReference type="ARBA" id="ARBA00023125"/>
    </source>
</evidence>
<dbReference type="PROSITE" id="PS00350">
    <property type="entry name" value="MADS_BOX_1"/>
    <property type="match status" value="1"/>
</dbReference>
<dbReference type="GO" id="GO:0045944">
    <property type="term" value="P:positive regulation of transcription by RNA polymerase II"/>
    <property type="evidence" value="ECO:0007669"/>
    <property type="project" value="InterPro"/>
</dbReference>
<dbReference type="InterPro" id="IPR002100">
    <property type="entry name" value="TF_MADSbox"/>
</dbReference>
<dbReference type="PROSITE" id="PS50066">
    <property type="entry name" value="MADS_BOX_2"/>
    <property type="match status" value="1"/>
</dbReference>
<dbReference type="InterPro" id="IPR036879">
    <property type="entry name" value="TF_MADSbox_sf"/>
</dbReference>
<name>A0A7S3FM54_9VIRI</name>
<dbReference type="InterPro" id="IPR033896">
    <property type="entry name" value="MEF2-like_N"/>
</dbReference>
<evidence type="ECO:0000313" key="8">
    <source>
        <dbReference type="EMBL" id="CAE0154559.1"/>
    </source>
</evidence>
<dbReference type="SMART" id="SM00432">
    <property type="entry name" value="MADS"/>
    <property type="match status" value="1"/>
</dbReference>
<feature type="compositionally biased region" description="Low complexity" evidence="6">
    <location>
        <begin position="526"/>
        <end position="557"/>
    </location>
</feature>
<evidence type="ECO:0000256" key="1">
    <source>
        <dbReference type="ARBA" id="ARBA00004123"/>
    </source>
</evidence>
<feature type="compositionally biased region" description="Basic and acidic residues" evidence="6">
    <location>
        <begin position="137"/>
        <end position="152"/>
    </location>
</feature>
<keyword evidence="2" id="KW-0805">Transcription regulation</keyword>
<dbReference type="SUPFAM" id="SSF55455">
    <property type="entry name" value="SRF-like"/>
    <property type="match status" value="1"/>
</dbReference>
<feature type="region of interest" description="Disordered" evidence="6">
    <location>
        <begin position="121"/>
        <end position="209"/>
    </location>
</feature>
<dbReference type="PRINTS" id="PR00404">
    <property type="entry name" value="MADSDOMAIN"/>
</dbReference>
<feature type="compositionally biased region" description="Gly residues" evidence="6">
    <location>
        <begin position="401"/>
        <end position="411"/>
    </location>
</feature>
<keyword evidence="3" id="KW-0238">DNA-binding</keyword>
<feature type="compositionally biased region" description="Basic residues" evidence="6">
    <location>
        <begin position="364"/>
        <end position="374"/>
    </location>
</feature>
<keyword evidence="5" id="KW-0539">Nucleus</keyword>
<feature type="region of interest" description="Disordered" evidence="6">
    <location>
        <begin position="362"/>
        <end position="426"/>
    </location>
</feature>
<dbReference type="Pfam" id="PF00319">
    <property type="entry name" value="SRF-TF"/>
    <property type="match status" value="1"/>
</dbReference>
<feature type="domain" description="MADS-box" evidence="7">
    <location>
        <begin position="18"/>
        <end position="78"/>
    </location>
</feature>
<feature type="compositionally biased region" description="Basic and acidic residues" evidence="6">
    <location>
        <begin position="166"/>
        <end position="179"/>
    </location>
</feature>
<organism evidence="8">
    <name type="scientific">Prasinoderma singulare</name>
    <dbReference type="NCBI Taxonomy" id="676789"/>
    <lineage>
        <taxon>Eukaryota</taxon>
        <taxon>Viridiplantae</taxon>
        <taxon>Prasinodermophyta</taxon>
        <taxon>Prasinodermophyceae</taxon>
        <taxon>Prasinodermales</taxon>
        <taxon>Prasinodermaceae</taxon>
        <taxon>Prasinoderma</taxon>
    </lineage>
</organism>
<keyword evidence="4" id="KW-0804">Transcription</keyword>
<dbReference type="Gene3D" id="3.40.1810.10">
    <property type="entry name" value="Transcription factor, MADS-box"/>
    <property type="match status" value="1"/>
</dbReference>
<dbReference type="GO" id="GO:0005634">
    <property type="term" value="C:nucleus"/>
    <property type="evidence" value="ECO:0007669"/>
    <property type="project" value="UniProtKB-SubCell"/>
</dbReference>
<dbReference type="AlphaFoldDB" id="A0A7S3FM54"/>
<proteinExistence type="predicted"/>
<gene>
    <name evidence="8" type="ORF">PSIN1315_LOCUS14728</name>
</gene>
<reference evidence="8" key="1">
    <citation type="submission" date="2021-01" db="EMBL/GenBank/DDBJ databases">
        <authorList>
            <person name="Corre E."/>
            <person name="Pelletier E."/>
            <person name="Niang G."/>
            <person name="Scheremetjew M."/>
            <person name="Finn R."/>
            <person name="Kale V."/>
            <person name="Holt S."/>
            <person name="Cochrane G."/>
            <person name="Meng A."/>
            <person name="Brown T."/>
            <person name="Cohen L."/>
        </authorList>
    </citation>
    <scope>NUCLEOTIDE SEQUENCE</scope>
    <source>
        <strain evidence="8">RCC927</strain>
    </source>
</reference>
<evidence type="ECO:0000256" key="4">
    <source>
        <dbReference type="ARBA" id="ARBA00023163"/>
    </source>
</evidence>
<dbReference type="PANTHER" id="PTHR11945:SF534">
    <property type="entry name" value="MYOCYTE-SPECIFIC ENHANCER FACTOR 2"/>
    <property type="match status" value="1"/>
</dbReference>
<sequence length="565" mass="57174">MLRAIRKDGNGDCDESDAGRKKIRIERIQDERNRQVTFTKRKNGLMKKAMELSVLCDCDIALVIFNSNSKLFQYSSSDMETILGKYARMGVDPHEKRNNHDLFNQHFSGQIAEDRREAQKFGKVPPNTGYLPQTHPQELKSDTAKVEEERAGGEAAVAGKGGGEGAAKEDAREDARPEPKAATGKGKKKKAAAGKDQEGAADGGQVKDAPLDVGDDFDDGGFMRDLQSVGVSPGGMGAVANGINLALSPRTEQAYQQLDREFQVLQGSVVGGMEGLVSGSGDGLGIFDATGVPVGPDSFMASGGPQVPKGGRTQLTNGKGTKGKATAAPGGAAGTQAGGAGGGGEEGAVAAAAAMPADISNPVTKKRTASKAKAKKDLSILVPENKSKQIETLHTSRGKRPGGGDADGAGKGLTPSDAGASPPNLLKELGTGIAGVLPSPSDLGVLASLSPPNTGDGDTAMLAQGMLTSGSAGGIPDVGAGITLTTPLGIASLDWPSPRGMGATNSDSKANGGLAASPVGIVPPEGAQGNGAASNGGKAAGKRGAQTSPDRAAAPAAKRTRSARS</sequence>